<reference evidence="3" key="1">
    <citation type="submission" date="2018-05" db="EMBL/GenBank/DDBJ databases">
        <authorList>
            <person name="Lanie J.A."/>
            <person name="Ng W.-L."/>
            <person name="Kazmierczak K.M."/>
            <person name="Andrzejewski T.M."/>
            <person name="Davidsen T.M."/>
            <person name="Wayne K.J."/>
            <person name="Tettelin H."/>
            <person name="Glass J.I."/>
            <person name="Rusch D."/>
            <person name="Podicherti R."/>
            <person name="Tsui H.-C.T."/>
            <person name="Winkler M.E."/>
        </authorList>
    </citation>
    <scope>NUCLEOTIDE SEQUENCE</scope>
</reference>
<keyword evidence="1" id="KW-0378">Hydrolase</keyword>
<name>A0A381SZC3_9ZZZZ</name>
<dbReference type="Gene3D" id="3.90.79.10">
    <property type="entry name" value="Nucleoside Triphosphate Pyrophosphohydrolase"/>
    <property type="match status" value="1"/>
</dbReference>
<dbReference type="EMBL" id="UINC01003795">
    <property type="protein sequence ID" value="SVA09306.1"/>
    <property type="molecule type" value="Genomic_DNA"/>
</dbReference>
<dbReference type="InterPro" id="IPR020476">
    <property type="entry name" value="Nudix_hydrolase"/>
</dbReference>
<dbReference type="InterPro" id="IPR000086">
    <property type="entry name" value="NUDIX_hydrolase_dom"/>
</dbReference>
<protein>
    <recommendedName>
        <fullName evidence="2">Nudix hydrolase domain-containing protein</fullName>
    </recommendedName>
</protein>
<proteinExistence type="predicted"/>
<dbReference type="SUPFAM" id="SSF55811">
    <property type="entry name" value="Nudix"/>
    <property type="match status" value="1"/>
</dbReference>
<evidence type="ECO:0000259" key="2">
    <source>
        <dbReference type="PROSITE" id="PS51462"/>
    </source>
</evidence>
<dbReference type="CDD" id="cd03674">
    <property type="entry name" value="NUDIX_Hydrolase"/>
    <property type="match status" value="1"/>
</dbReference>
<evidence type="ECO:0000256" key="1">
    <source>
        <dbReference type="ARBA" id="ARBA00022801"/>
    </source>
</evidence>
<dbReference type="PROSITE" id="PS00893">
    <property type="entry name" value="NUDIX_BOX"/>
    <property type="match status" value="1"/>
</dbReference>
<dbReference type="PROSITE" id="PS51462">
    <property type="entry name" value="NUDIX"/>
    <property type="match status" value="1"/>
</dbReference>
<dbReference type="InterPro" id="IPR015797">
    <property type="entry name" value="NUDIX_hydrolase-like_dom_sf"/>
</dbReference>
<dbReference type="PRINTS" id="PR00502">
    <property type="entry name" value="NUDIXFAMILY"/>
</dbReference>
<accession>A0A381SZC3</accession>
<dbReference type="AlphaFoldDB" id="A0A381SZC3"/>
<organism evidence="3">
    <name type="scientific">marine metagenome</name>
    <dbReference type="NCBI Taxonomy" id="408172"/>
    <lineage>
        <taxon>unclassified sequences</taxon>
        <taxon>metagenomes</taxon>
        <taxon>ecological metagenomes</taxon>
    </lineage>
</organism>
<dbReference type="InterPro" id="IPR020084">
    <property type="entry name" value="NUDIX_hydrolase_CS"/>
</dbReference>
<dbReference type="GO" id="GO:0016787">
    <property type="term" value="F:hydrolase activity"/>
    <property type="evidence" value="ECO:0007669"/>
    <property type="project" value="UniProtKB-KW"/>
</dbReference>
<feature type="domain" description="Nudix hydrolase" evidence="2">
    <location>
        <begin position="1"/>
        <end position="144"/>
    </location>
</feature>
<gene>
    <name evidence="3" type="ORF">METZ01_LOCUS62160</name>
</gene>
<dbReference type="Pfam" id="PF00293">
    <property type="entry name" value="NUDIX"/>
    <property type="match status" value="1"/>
</dbReference>
<sequence length="160" mass="18495">MRHYTATGYVVWDQSVLLHWHKKINLWLPPGGHVEPNEDPVEAVLREIFEETGLVSQISKNPNAPTLNFDYPEIIEPPRHILVEDIDDPEDGHHQHIDMIYYCYPVDGIMDLFPGWSLFSYEVLRNALKVQQLRKKHLDPSIYPPLDVLTLGVDAIDTTM</sequence>
<evidence type="ECO:0000313" key="3">
    <source>
        <dbReference type="EMBL" id="SVA09306.1"/>
    </source>
</evidence>